<dbReference type="PANTHER" id="PTHR30041:SF8">
    <property type="entry name" value="PROTEIN YFFB"/>
    <property type="match status" value="1"/>
</dbReference>
<gene>
    <name evidence="2" type="ORF">IAD15_01045</name>
</gene>
<sequence length="116" mass="13488">MIFWCYEKCSTCKKAQKKLDECHIAYEWRSIVSNPPSKEELLTFLKLQKEPRKLFNTSGKKYREYGLKDKLSQMSLEEMADLLAGDGMLIKRPLLWDGQQLLVGYQETAYASLGDQ</sequence>
<dbReference type="Gene3D" id="3.40.30.10">
    <property type="entry name" value="Glutaredoxin"/>
    <property type="match status" value="1"/>
</dbReference>
<accession>A0A9D1HL32</accession>
<evidence type="ECO:0000256" key="1">
    <source>
        <dbReference type="PROSITE-ProRule" id="PRU01282"/>
    </source>
</evidence>
<dbReference type="Pfam" id="PF03960">
    <property type="entry name" value="ArsC"/>
    <property type="match status" value="1"/>
</dbReference>
<protein>
    <submittedName>
        <fullName evidence="2">Arsenate reductase family protein</fullName>
    </submittedName>
</protein>
<evidence type="ECO:0000313" key="3">
    <source>
        <dbReference type="Proteomes" id="UP000824175"/>
    </source>
</evidence>
<dbReference type="Proteomes" id="UP000824175">
    <property type="component" value="Unassembled WGS sequence"/>
</dbReference>
<reference evidence="2" key="2">
    <citation type="journal article" date="2021" name="PeerJ">
        <title>Extensive microbial diversity within the chicken gut microbiome revealed by metagenomics and culture.</title>
        <authorList>
            <person name="Gilroy R."/>
            <person name="Ravi A."/>
            <person name="Getino M."/>
            <person name="Pursley I."/>
            <person name="Horton D.L."/>
            <person name="Alikhan N.F."/>
            <person name="Baker D."/>
            <person name="Gharbi K."/>
            <person name="Hall N."/>
            <person name="Watson M."/>
            <person name="Adriaenssens E.M."/>
            <person name="Foster-Nyarko E."/>
            <person name="Jarju S."/>
            <person name="Secka A."/>
            <person name="Antonio M."/>
            <person name="Oren A."/>
            <person name="Chaudhuri R.R."/>
            <person name="La Ragione R."/>
            <person name="Hildebrand F."/>
            <person name="Pallen M.J."/>
        </authorList>
    </citation>
    <scope>NUCLEOTIDE SEQUENCE</scope>
    <source>
        <strain evidence="2">CHK195-11698</strain>
    </source>
</reference>
<dbReference type="PROSITE" id="PS51353">
    <property type="entry name" value="ARSC"/>
    <property type="match status" value="1"/>
</dbReference>
<dbReference type="InterPro" id="IPR006504">
    <property type="entry name" value="Tscrpt_reg_Spx/MgsR"/>
</dbReference>
<organism evidence="2 3">
    <name type="scientific">Candidatus Fimiplasma intestinipullorum</name>
    <dbReference type="NCBI Taxonomy" id="2840825"/>
    <lineage>
        <taxon>Bacteria</taxon>
        <taxon>Bacillati</taxon>
        <taxon>Bacillota</taxon>
        <taxon>Clostridia</taxon>
        <taxon>Eubacteriales</taxon>
        <taxon>Candidatus Fimiplasma</taxon>
    </lineage>
</organism>
<proteinExistence type="inferred from homology"/>
<evidence type="ECO:0000313" key="2">
    <source>
        <dbReference type="EMBL" id="HIU12650.1"/>
    </source>
</evidence>
<dbReference type="CDD" id="cd03036">
    <property type="entry name" value="ArsC_like"/>
    <property type="match status" value="1"/>
</dbReference>
<comment type="caution">
    <text evidence="2">The sequence shown here is derived from an EMBL/GenBank/DDBJ whole genome shotgun (WGS) entry which is preliminary data.</text>
</comment>
<dbReference type="NCBIfam" id="TIGR01617">
    <property type="entry name" value="arsC_related"/>
    <property type="match status" value="1"/>
</dbReference>
<dbReference type="EMBL" id="DVMJ01000007">
    <property type="protein sequence ID" value="HIU12650.1"/>
    <property type="molecule type" value="Genomic_DNA"/>
</dbReference>
<dbReference type="AlphaFoldDB" id="A0A9D1HL32"/>
<comment type="similarity">
    <text evidence="1">Belongs to the ArsC family.</text>
</comment>
<dbReference type="InterPro" id="IPR006660">
    <property type="entry name" value="Arsenate_reductase-like"/>
</dbReference>
<dbReference type="InterPro" id="IPR036249">
    <property type="entry name" value="Thioredoxin-like_sf"/>
</dbReference>
<reference evidence="2" key="1">
    <citation type="submission" date="2020-10" db="EMBL/GenBank/DDBJ databases">
        <authorList>
            <person name="Gilroy R."/>
        </authorList>
    </citation>
    <scope>NUCLEOTIDE SEQUENCE</scope>
    <source>
        <strain evidence="2">CHK195-11698</strain>
    </source>
</reference>
<dbReference type="SUPFAM" id="SSF52833">
    <property type="entry name" value="Thioredoxin-like"/>
    <property type="match status" value="1"/>
</dbReference>
<dbReference type="PANTHER" id="PTHR30041">
    <property type="entry name" value="ARSENATE REDUCTASE"/>
    <property type="match status" value="1"/>
</dbReference>
<name>A0A9D1HL32_9FIRM</name>